<dbReference type="EMBL" id="MU277197">
    <property type="protein sequence ID" value="KAI0064782.1"/>
    <property type="molecule type" value="Genomic_DNA"/>
</dbReference>
<keyword evidence="2" id="KW-1185">Reference proteome</keyword>
<reference evidence="1" key="1">
    <citation type="submission" date="2021-03" db="EMBL/GenBank/DDBJ databases">
        <authorList>
            <consortium name="DOE Joint Genome Institute"/>
            <person name="Ahrendt S."/>
            <person name="Looney B.P."/>
            <person name="Miyauchi S."/>
            <person name="Morin E."/>
            <person name="Drula E."/>
            <person name="Courty P.E."/>
            <person name="Chicoki N."/>
            <person name="Fauchery L."/>
            <person name="Kohler A."/>
            <person name="Kuo A."/>
            <person name="Labutti K."/>
            <person name="Pangilinan J."/>
            <person name="Lipzen A."/>
            <person name="Riley R."/>
            <person name="Andreopoulos W."/>
            <person name="He G."/>
            <person name="Johnson J."/>
            <person name="Barry K.W."/>
            <person name="Grigoriev I.V."/>
            <person name="Nagy L."/>
            <person name="Hibbett D."/>
            <person name="Henrissat B."/>
            <person name="Matheny P.B."/>
            <person name="Labbe J."/>
            <person name="Martin F."/>
        </authorList>
    </citation>
    <scope>NUCLEOTIDE SEQUENCE</scope>
    <source>
        <strain evidence="1">HHB10654</strain>
    </source>
</reference>
<comment type="caution">
    <text evidence="1">The sequence shown here is derived from an EMBL/GenBank/DDBJ whole genome shotgun (WGS) entry which is preliminary data.</text>
</comment>
<evidence type="ECO:0000313" key="2">
    <source>
        <dbReference type="Proteomes" id="UP000814140"/>
    </source>
</evidence>
<accession>A0ACB8T8M2</accession>
<gene>
    <name evidence="1" type="ORF">BV25DRAFT_1822532</name>
</gene>
<evidence type="ECO:0000313" key="1">
    <source>
        <dbReference type="EMBL" id="KAI0064782.1"/>
    </source>
</evidence>
<dbReference type="Proteomes" id="UP000814140">
    <property type="component" value="Unassembled WGS sequence"/>
</dbReference>
<organism evidence="1 2">
    <name type="scientific">Artomyces pyxidatus</name>
    <dbReference type="NCBI Taxonomy" id="48021"/>
    <lineage>
        <taxon>Eukaryota</taxon>
        <taxon>Fungi</taxon>
        <taxon>Dikarya</taxon>
        <taxon>Basidiomycota</taxon>
        <taxon>Agaricomycotina</taxon>
        <taxon>Agaricomycetes</taxon>
        <taxon>Russulales</taxon>
        <taxon>Auriscalpiaceae</taxon>
        <taxon>Artomyces</taxon>
    </lineage>
</organism>
<proteinExistence type="predicted"/>
<sequence>MFGLITSALSTAALCVGSARACLPSAQLRQLDNILDKTENFFLEPCERGLRTDPSVRVAKADQSLAGYSARSSLRDFRHGR</sequence>
<reference evidence="1" key="2">
    <citation type="journal article" date="2022" name="New Phytol.">
        <title>Evolutionary transition to the ectomycorrhizal habit in the genomes of a hyperdiverse lineage of mushroom-forming fungi.</title>
        <authorList>
            <person name="Looney B."/>
            <person name="Miyauchi S."/>
            <person name="Morin E."/>
            <person name="Drula E."/>
            <person name="Courty P.E."/>
            <person name="Kohler A."/>
            <person name="Kuo A."/>
            <person name="LaButti K."/>
            <person name="Pangilinan J."/>
            <person name="Lipzen A."/>
            <person name="Riley R."/>
            <person name="Andreopoulos W."/>
            <person name="He G."/>
            <person name="Johnson J."/>
            <person name="Nolan M."/>
            <person name="Tritt A."/>
            <person name="Barry K.W."/>
            <person name="Grigoriev I.V."/>
            <person name="Nagy L.G."/>
            <person name="Hibbett D."/>
            <person name="Henrissat B."/>
            <person name="Matheny P.B."/>
            <person name="Labbe J."/>
            <person name="Martin F.M."/>
        </authorList>
    </citation>
    <scope>NUCLEOTIDE SEQUENCE</scope>
    <source>
        <strain evidence="1">HHB10654</strain>
    </source>
</reference>
<protein>
    <submittedName>
        <fullName evidence="1">Uncharacterized protein</fullName>
    </submittedName>
</protein>
<name>A0ACB8T8M2_9AGAM</name>